<keyword evidence="2" id="KW-1185">Reference proteome</keyword>
<dbReference type="EMBL" id="CADEAL010000780">
    <property type="protein sequence ID" value="CAB1425149.1"/>
    <property type="molecule type" value="Genomic_DNA"/>
</dbReference>
<evidence type="ECO:0000313" key="1">
    <source>
        <dbReference type="EMBL" id="CAB1425149.1"/>
    </source>
</evidence>
<reference evidence="1" key="1">
    <citation type="submission" date="2020-03" db="EMBL/GenBank/DDBJ databases">
        <authorList>
            <person name="Weist P."/>
        </authorList>
    </citation>
    <scope>NUCLEOTIDE SEQUENCE</scope>
</reference>
<sequence>MRCTAAITGSNTLLVCCAASDEPQNVSPASTPVMVSELVPVISALQATTGIPLSSLYTECPNSGAPGLCRPRRSD</sequence>
<comment type="caution">
    <text evidence="1">The sequence shown here is derived from an EMBL/GenBank/DDBJ whole genome shotgun (WGS) entry which is preliminary data.</text>
</comment>
<evidence type="ECO:0000313" key="2">
    <source>
        <dbReference type="Proteomes" id="UP001153269"/>
    </source>
</evidence>
<organism evidence="1 2">
    <name type="scientific">Pleuronectes platessa</name>
    <name type="common">European plaice</name>
    <dbReference type="NCBI Taxonomy" id="8262"/>
    <lineage>
        <taxon>Eukaryota</taxon>
        <taxon>Metazoa</taxon>
        <taxon>Chordata</taxon>
        <taxon>Craniata</taxon>
        <taxon>Vertebrata</taxon>
        <taxon>Euteleostomi</taxon>
        <taxon>Actinopterygii</taxon>
        <taxon>Neopterygii</taxon>
        <taxon>Teleostei</taxon>
        <taxon>Neoteleostei</taxon>
        <taxon>Acanthomorphata</taxon>
        <taxon>Carangaria</taxon>
        <taxon>Pleuronectiformes</taxon>
        <taxon>Pleuronectoidei</taxon>
        <taxon>Pleuronectidae</taxon>
        <taxon>Pleuronectes</taxon>
    </lineage>
</organism>
<gene>
    <name evidence="1" type="ORF">PLEPLA_LOCUS13079</name>
</gene>
<name>A0A9N7YI87_PLEPL</name>
<proteinExistence type="predicted"/>
<protein>
    <submittedName>
        <fullName evidence="1">Uncharacterized protein</fullName>
    </submittedName>
</protein>
<accession>A0A9N7YI87</accession>
<dbReference type="AlphaFoldDB" id="A0A9N7YI87"/>
<dbReference type="Proteomes" id="UP001153269">
    <property type="component" value="Unassembled WGS sequence"/>
</dbReference>